<dbReference type="PANTHER" id="PTHR46619:SF3">
    <property type="entry name" value="RNA RECOGNITION MOTIF XS DOMAIN PROTEIN"/>
    <property type="match status" value="1"/>
</dbReference>
<feature type="region of interest" description="Disordered" evidence="1">
    <location>
        <begin position="1"/>
        <end position="99"/>
    </location>
</feature>
<dbReference type="EMBL" id="JBBWWQ010000013">
    <property type="protein sequence ID" value="KAK8933829.1"/>
    <property type="molecule type" value="Genomic_DNA"/>
</dbReference>
<feature type="compositionally biased region" description="Basic and acidic residues" evidence="1">
    <location>
        <begin position="46"/>
        <end position="57"/>
    </location>
</feature>
<protein>
    <recommendedName>
        <fullName evidence="2">XS domain-containing protein</fullName>
    </recommendedName>
</protein>
<dbReference type="InterPro" id="IPR005380">
    <property type="entry name" value="XS_domain"/>
</dbReference>
<comment type="caution">
    <text evidence="3">The sequence shown here is derived from an EMBL/GenBank/DDBJ whole genome shotgun (WGS) entry which is preliminary data.</text>
</comment>
<evidence type="ECO:0000313" key="3">
    <source>
        <dbReference type="EMBL" id="KAK8933829.1"/>
    </source>
</evidence>
<evidence type="ECO:0000256" key="1">
    <source>
        <dbReference type="SAM" id="MobiDB-lite"/>
    </source>
</evidence>
<feature type="compositionally biased region" description="Basic and acidic residues" evidence="1">
    <location>
        <begin position="27"/>
        <end position="36"/>
    </location>
</feature>
<dbReference type="GO" id="GO:0031047">
    <property type="term" value="P:regulatory ncRNA-mediated gene silencing"/>
    <property type="evidence" value="ECO:0007669"/>
    <property type="project" value="InterPro"/>
</dbReference>
<accession>A0AAP0G1V3</accession>
<name>A0AAP0G1V3_9ASPA</name>
<evidence type="ECO:0000259" key="2">
    <source>
        <dbReference type="Pfam" id="PF03468"/>
    </source>
</evidence>
<feature type="domain" description="XS" evidence="2">
    <location>
        <begin position="380"/>
        <end position="509"/>
    </location>
</feature>
<evidence type="ECO:0000313" key="4">
    <source>
        <dbReference type="Proteomes" id="UP001418222"/>
    </source>
</evidence>
<dbReference type="Pfam" id="PF03468">
    <property type="entry name" value="XS"/>
    <property type="match status" value="1"/>
</dbReference>
<gene>
    <name evidence="3" type="ORF">KSP39_PZI015393</name>
</gene>
<feature type="region of interest" description="Disordered" evidence="1">
    <location>
        <begin position="202"/>
        <end position="230"/>
    </location>
</feature>
<feature type="compositionally biased region" description="Polar residues" evidence="1">
    <location>
        <begin position="202"/>
        <end position="214"/>
    </location>
</feature>
<dbReference type="PANTHER" id="PTHR46619">
    <property type="entry name" value="RNA RECOGNITION MOTIF XS DOMAIN PROTEIN-RELATED"/>
    <property type="match status" value="1"/>
</dbReference>
<dbReference type="AlphaFoldDB" id="A0AAP0G1V3"/>
<proteinExistence type="predicted"/>
<sequence>MKNPKAAGAGARGSAHKNSSTAPPDGADVRKPRWESSKNPPSEQKAPADPKPSKEDIPGPSAVPTKPIGGPSLPPANAPHGINHLNAPSSPPRPPYGFHDLERRTIVLADGTARSYFALPPDYPMEPRGDRFFHPGHGQGFDPHFPPHGPPSGHDGFRDHPPPFSRGGPDYWSSLGLEGSAGSSSLKRKYGEEDFAWHRQQALQHGSSSGNPTGFPSGPTADGLGRASSPSRREILDDLRLSKQIKVGDEVYDDLPSRRIRPEDNTSSADVDVDKKALNDAFLRLTKAINENPAQRKIYLEDGKNGPLQCIVCGRGAKDFSDVHGLITHAYNSQNSDLRIEHLGLHKALCVMLGWNYAKAPENSKEYQSLSADDARENMEDLILWPPTVIIHNTNTGKRKDGRMEGLGNKEMDVKLKELGFGGGKSKSVYGKDGHLGITTVKFQNTEVGLREAENLAEFFEKDKHGRRDWARVSGNNDEKSPDLVKVDKKTGEKSRVFYGYLATSMDIDKLEFELRKKVAIKSRKALDFTD</sequence>
<organism evidence="3 4">
    <name type="scientific">Platanthera zijinensis</name>
    <dbReference type="NCBI Taxonomy" id="2320716"/>
    <lineage>
        <taxon>Eukaryota</taxon>
        <taxon>Viridiplantae</taxon>
        <taxon>Streptophyta</taxon>
        <taxon>Embryophyta</taxon>
        <taxon>Tracheophyta</taxon>
        <taxon>Spermatophyta</taxon>
        <taxon>Magnoliopsida</taxon>
        <taxon>Liliopsida</taxon>
        <taxon>Asparagales</taxon>
        <taxon>Orchidaceae</taxon>
        <taxon>Orchidoideae</taxon>
        <taxon>Orchideae</taxon>
        <taxon>Orchidinae</taxon>
        <taxon>Platanthera</taxon>
    </lineage>
</organism>
<dbReference type="Proteomes" id="UP001418222">
    <property type="component" value="Unassembled WGS sequence"/>
</dbReference>
<dbReference type="InterPro" id="IPR038588">
    <property type="entry name" value="XS_domain_sf"/>
</dbReference>
<reference evidence="3 4" key="1">
    <citation type="journal article" date="2022" name="Nat. Plants">
        <title>Genomes of leafy and leafless Platanthera orchids illuminate the evolution of mycoheterotrophy.</title>
        <authorList>
            <person name="Li M.H."/>
            <person name="Liu K.W."/>
            <person name="Li Z."/>
            <person name="Lu H.C."/>
            <person name="Ye Q.L."/>
            <person name="Zhang D."/>
            <person name="Wang J.Y."/>
            <person name="Li Y.F."/>
            <person name="Zhong Z.M."/>
            <person name="Liu X."/>
            <person name="Yu X."/>
            <person name="Liu D.K."/>
            <person name="Tu X.D."/>
            <person name="Liu B."/>
            <person name="Hao Y."/>
            <person name="Liao X.Y."/>
            <person name="Jiang Y.T."/>
            <person name="Sun W.H."/>
            <person name="Chen J."/>
            <person name="Chen Y.Q."/>
            <person name="Ai Y."/>
            <person name="Zhai J.W."/>
            <person name="Wu S.S."/>
            <person name="Zhou Z."/>
            <person name="Hsiao Y.Y."/>
            <person name="Wu W.L."/>
            <person name="Chen Y.Y."/>
            <person name="Lin Y.F."/>
            <person name="Hsu J.L."/>
            <person name="Li C.Y."/>
            <person name="Wang Z.W."/>
            <person name="Zhao X."/>
            <person name="Zhong W.Y."/>
            <person name="Ma X.K."/>
            <person name="Ma L."/>
            <person name="Huang J."/>
            <person name="Chen G.Z."/>
            <person name="Huang M.Z."/>
            <person name="Huang L."/>
            <person name="Peng D.H."/>
            <person name="Luo Y.B."/>
            <person name="Zou S.Q."/>
            <person name="Chen S.P."/>
            <person name="Lan S."/>
            <person name="Tsai W.C."/>
            <person name="Van de Peer Y."/>
            <person name="Liu Z.J."/>
        </authorList>
    </citation>
    <scope>NUCLEOTIDE SEQUENCE [LARGE SCALE GENOMIC DNA]</scope>
    <source>
        <strain evidence="3">Lor287</strain>
    </source>
</reference>
<keyword evidence="4" id="KW-1185">Reference proteome</keyword>
<dbReference type="Gene3D" id="3.30.70.2890">
    <property type="entry name" value="XS domain"/>
    <property type="match status" value="1"/>
</dbReference>